<feature type="region of interest" description="Disordered" evidence="1">
    <location>
        <begin position="64"/>
        <end position="115"/>
    </location>
</feature>
<evidence type="ECO:0000256" key="1">
    <source>
        <dbReference type="SAM" id="MobiDB-lite"/>
    </source>
</evidence>
<sequence length="263" mass="26414">MSGRDGCGPRVVSRAAADEVPCGPGTAQRIGDVPPRKPDRRTVAVLLGLLGLVAAVAPAALSPTRASAVPATVRDGPTCPSPPGPGVPQGSPPASSGPSGVRPADCDRAKSFPGATGGVDAGTALPWISADPGQPLVAAIPAKLTGSKLTMSGLRLEGIVQLPTADGPLTALKFSMNEAVTEDVVLRPPGPPDRTVRLAAVTARGDVALYATRFVGRLPGFTITLAPDLPVPAGVPIMSTGAITFTDPAIDLAFVKSDTFSGR</sequence>
<reference evidence="3 4" key="1">
    <citation type="submission" date="2016-06" db="EMBL/GenBank/DDBJ databases">
        <authorList>
            <person name="Kjaerup R.B."/>
            <person name="Dalgaard T.S."/>
            <person name="Juul-Madsen H.R."/>
        </authorList>
    </citation>
    <scope>NUCLEOTIDE SEQUENCE [LARGE SCALE GENOMIC DNA]</scope>
    <source>
        <strain evidence="3 4">DSM 43904</strain>
    </source>
</reference>
<feature type="transmembrane region" description="Helical" evidence="2">
    <location>
        <begin position="43"/>
        <end position="61"/>
    </location>
</feature>
<keyword evidence="2" id="KW-0472">Membrane</keyword>
<accession>A0A1C5HP16</accession>
<feature type="region of interest" description="Disordered" evidence="1">
    <location>
        <begin position="1"/>
        <end position="38"/>
    </location>
</feature>
<evidence type="ECO:0000313" key="3">
    <source>
        <dbReference type="EMBL" id="SCG47341.1"/>
    </source>
</evidence>
<keyword evidence="2" id="KW-1133">Transmembrane helix</keyword>
<dbReference type="EMBL" id="LT607750">
    <property type="protein sequence ID" value="SCG47341.1"/>
    <property type="molecule type" value="Genomic_DNA"/>
</dbReference>
<proteinExistence type="predicted"/>
<name>A0A1C5HP16_9ACTN</name>
<feature type="compositionally biased region" description="Low complexity" evidence="1">
    <location>
        <begin position="88"/>
        <end position="100"/>
    </location>
</feature>
<keyword evidence="4" id="KW-1185">Reference proteome</keyword>
<gene>
    <name evidence="3" type="ORF">GA0070609_1911</name>
</gene>
<keyword evidence="2" id="KW-0812">Transmembrane</keyword>
<dbReference type="AlphaFoldDB" id="A0A1C5HP16"/>
<protein>
    <submittedName>
        <fullName evidence="3">Uncharacterized protein</fullName>
    </submittedName>
</protein>
<dbReference type="Proteomes" id="UP000198217">
    <property type="component" value="Chromosome I"/>
</dbReference>
<organism evidence="3 4">
    <name type="scientific">Micromonospora echinaurantiaca</name>
    <dbReference type="NCBI Taxonomy" id="47857"/>
    <lineage>
        <taxon>Bacteria</taxon>
        <taxon>Bacillati</taxon>
        <taxon>Actinomycetota</taxon>
        <taxon>Actinomycetes</taxon>
        <taxon>Micromonosporales</taxon>
        <taxon>Micromonosporaceae</taxon>
        <taxon>Micromonospora</taxon>
    </lineage>
</organism>
<evidence type="ECO:0000313" key="4">
    <source>
        <dbReference type="Proteomes" id="UP000198217"/>
    </source>
</evidence>
<evidence type="ECO:0000256" key="2">
    <source>
        <dbReference type="SAM" id="Phobius"/>
    </source>
</evidence>